<evidence type="ECO:0000256" key="4">
    <source>
        <dbReference type="ARBA" id="ARBA00017575"/>
    </source>
</evidence>
<evidence type="ECO:0000256" key="7">
    <source>
        <dbReference type="ARBA" id="ARBA00022519"/>
    </source>
</evidence>
<evidence type="ECO:0000256" key="3">
    <source>
        <dbReference type="ARBA" id="ARBA00012133"/>
    </source>
</evidence>
<keyword evidence="9 24" id="KW-0812">Transmembrane</keyword>
<dbReference type="InterPro" id="IPR033718">
    <property type="entry name" value="DAGK_prok"/>
</dbReference>
<feature type="binding site" evidence="21">
    <location>
        <position position="100"/>
    </location>
    <ligand>
        <name>substrate</name>
    </ligand>
</feature>
<dbReference type="InterPro" id="IPR000829">
    <property type="entry name" value="DAGK"/>
</dbReference>
<keyword evidence="16 24" id="KW-0443">Lipid metabolism</keyword>
<reference evidence="25 26" key="1">
    <citation type="submission" date="2019-03" db="EMBL/GenBank/DDBJ databases">
        <title>Genomic Encyclopedia of Type Strains, Phase IV (KMG-IV): sequencing the most valuable type-strain genomes for metagenomic binning, comparative biology and taxonomic classification.</title>
        <authorList>
            <person name="Goeker M."/>
        </authorList>
    </citation>
    <scope>NUCLEOTIDE SEQUENCE [LARGE SCALE GENOMIC DNA]</scope>
    <source>
        <strain evidence="25 26">DSM 18063</strain>
    </source>
</reference>
<keyword evidence="14 23" id="KW-0460">Magnesium</keyword>
<keyword evidence="15 24" id="KW-1133">Transmembrane helix</keyword>
<dbReference type="AlphaFoldDB" id="A0A4R2Q2X1"/>
<evidence type="ECO:0000313" key="26">
    <source>
        <dbReference type="Proteomes" id="UP000294835"/>
    </source>
</evidence>
<dbReference type="Proteomes" id="UP000294835">
    <property type="component" value="Unassembled WGS sequence"/>
</dbReference>
<evidence type="ECO:0000256" key="20">
    <source>
        <dbReference type="PIRSR" id="PIRSR600829-1"/>
    </source>
</evidence>
<dbReference type="GO" id="GO:0006654">
    <property type="term" value="P:phosphatidic acid biosynthetic process"/>
    <property type="evidence" value="ECO:0007669"/>
    <property type="project" value="InterPro"/>
</dbReference>
<dbReference type="PROSITE" id="PS01069">
    <property type="entry name" value="DAGK_PROKAR"/>
    <property type="match status" value="1"/>
</dbReference>
<comment type="catalytic activity">
    <reaction evidence="24">
        <text>a 1,2-diacyl-sn-glycerol + ATP = a 1,2-diacyl-sn-glycero-3-phosphate + ADP + H(+)</text>
        <dbReference type="Rhea" id="RHEA:10272"/>
        <dbReference type="ChEBI" id="CHEBI:15378"/>
        <dbReference type="ChEBI" id="CHEBI:17815"/>
        <dbReference type="ChEBI" id="CHEBI:30616"/>
        <dbReference type="ChEBI" id="CHEBI:58608"/>
        <dbReference type="ChEBI" id="CHEBI:456216"/>
        <dbReference type="EC" id="2.7.1.107"/>
    </reaction>
</comment>
<keyword evidence="6" id="KW-0444">Lipid biosynthesis</keyword>
<comment type="cofactor">
    <cofactor evidence="23">
        <name>Mg(2+)</name>
        <dbReference type="ChEBI" id="CHEBI:18420"/>
    </cofactor>
    <text evidence="23">Mn(2+), Zn(2+), Cd(2+) and Co(2+) support activity to lesser extents.</text>
</comment>
<keyword evidence="10 23" id="KW-0479">Metal-binding</keyword>
<evidence type="ECO:0000256" key="22">
    <source>
        <dbReference type="PIRSR" id="PIRSR600829-3"/>
    </source>
</evidence>
<feature type="binding site" evidence="23">
    <location>
        <position position="78"/>
    </location>
    <ligand>
        <name>a divalent metal cation</name>
        <dbReference type="ChEBI" id="CHEBI:60240"/>
    </ligand>
</feature>
<evidence type="ECO:0000313" key="25">
    <source>
        <dbReference type="EMBL" id="TCP42890.1"/>
    </source>
</evidence>
<gene>
    <name evidence="25" type="ORF">EV662_10281</name>
</gene>
<keyword evidence="11 22" id="KW-0547">Nucleotide-binding</keyword>
<organism evidence="25 26">
    <name type="scientific">Rhodovulum marinum</name>
    <dbReference type="NCBI Taxonomy" id="320662"/>
    <lineage>
        <taxon>Bacteria</taxon>
        <taxon>Pseudomonadati</taxon>
        <taxon>Pseudomonadota</taxon>
        <taxon>Alphaproteobacteria</taxon>
        <taxon>Rhodobacterales</taxon>
        <taxon>Paracoccaceae</taxon>
        <taxon>Rhodovulum</taxon>
    </lineage>
</organism>
<dbReference type="CDD" id="cd14264">
    <property type="entry name" value="DAGK_IM"/>
    <property type="match status" value="1"/>
</dbReference>
<comment type="caution">
    <text evidence="25">The sequence shown here is derived from an EMBL/GenBank/DDBJ whole genome shotgun (WGS) entry which is preliminary data.</text>
</comment>
<dbReference type="RefSeq" id="WP_132460764.1">
    <property type="nucleotide sequence ID" value="NZ_SLXP01000002.1"/>
</dbReference>
<evidence type="ECO:0000256" key="18">
    <source>
        <dbReference type="ARBA" id="ARBA00023209"/>
    </source>
</evidence>
<feature type="binding site" evidence="22">
    <location>
        <begin position="87"/>
        <end position="89"/>
    </location>
    <ligand>
        <name>ATP</name>
        <dbReference type="ChEBI" id="CHEBI:30616"/>
    </ligand>
</feature>
<evidence type="ECO:0000256" key="19">
    <source>
        <dbReference type="ARBA" id="ARBA00023264"/>
    </source>
</evidence>
<evidence type="ECO:0000256" key="15">
    <source>
        <dbReference type="ARBA" id="ARBA00022989"/>
    </source>
</evidence>
<evidence type="ECO:0000256" key="12">
    <source>
        <dbReference type="ARBA" id="ARBA00022777"/>
    </source>
</evidence>
<keyword evidence="7 24" id="KW-0997">Cell inner membrane</keyword>
<feature type="binding site" evidence="21">
    <location>
        <begin position="32"/>
        <end position="36"/>
    </location>
    <ligand>
        <name>substrate</name>
    </ligand>
</feature>
<dbReference type="InterPro" id="IPR036945">
    <property type="entry name" value="DAGK_sf"/>
</dbReference>
<dbReference type="PANTHER" id="PTHR34299:SF1">
    <property type="entry name" value="DIACYLGLYCEROL KINASE"/>
    <property type="match status" value="1"/>
</dbReference>
<feature type="transmembrane region" description="Helical" evidence="24">
    <location>
        <begin position="57"/>
        <end position="77"/>
    </location>
</feature>
<keyword evidence="17 24" id="KW-0472">Membrane</keyword>
<keyword evidence="12 24" id="KW-0418">Kinase</keyword>
<dbReference type="PANTHER" id="PTHR34299">
    <property type="entry name" value="DIACYLGLYCEROL KINASE"/>
    <property type="match status" value="1"/>
</dbReference>
<comment type="subcellular location">
    <subcellularLocation>
        <location evidence="1 24">Cell inner membrane</location>
        <topology evidence="1 24">Multi-pass membrane protein</topology>
    </subcellularLocation>
</comment>
<evidence type="ECO:0000256" key="10">
    <source>
        <dbReference type="ARBA" id="ARBA00022723"/>
    </source>
</evidence>
<evidence type="ECO:0000256" key="16">
    <source>
        <dbReference type="ARBA" id="ARBA00023098"/>
    </source>
</evidence>
<evidence type="ECO:0000256" key="21">
    <source>
        <dbReference type="PIRSR" id="PIRSR600829-2"/>
    </source>
</evidence>
<evidence type="ECO:0000256" key="17">
    <source>
        <dbReference type="ARBA" id="ARBA00023136"/>
    </source>
</evidence>
<dbReference type="Pfam" id="PF01219">
    <property type="entry name" value="DAGK_prokar"/>
    <property type="match status" value="1"/>
</dbReference>
<feature type="binding site" evidence="21">
    <location>
        <position position="11"/>
    </location>
    <ligand>
        <name>substrate</name>
    </ligand>
</feature>
<evidence type="ECO:0000256" key="8">
    <source>
        <dbReference type="ARBA" id="ARBA00022679"/>
    </source>
</evidence>
<evidence type="ECO:0000256" key="2">
    <source>
        <dbReference type="ARBA" id="ARBA00005967"/>
    </source>
</evidence>
<feature type="binding site" evidence="22">
    <location>
        <position position="30"/>
    </location>
    <ligand>
        <name>ATP</name>
        <dbReference type="ChEBI" id="CHEBI:30616"/>
    </ligand>
</feature>
<keyword evidence="26" id="KW-1185">Reference proteome</keyword>
<evidence type="ECO:0000256" key="1">
    <source>
        <dbReference type="ARBA" id="ARBA00004429"/>
    </source>
</evidence>
<protein>
    <recommendedName>
        <fullName evidence="4 24">Diacylglycerol kinase</fullName>
        <ecNumber evidence="3 24">2.7.1.107</ecNumber>
    </recommendedName>
</protein>
<evidence type="ECO:0000256" key="13">
    <source>
        <dbReference type="ARBA" id="ARBA00022840"/>
    </source>
</evidence>
<dbReference type="GO" id="GO:0004143">
    <property type="term" value="F:ATP-dependent diacylglycerol kinase activity"/>
    <property type="evidence" value="ECO:0007669"/>
    <property type="project" value="UniProtKB-EC"/>
</dbReference>
<feature type="binding site" evidence="21">
    <location>
        <position position="71"/>
    </location>
    <ligand>
        <name>substrate</name>
    </ligand>
</feature>
<dbReference type="GO" id="GO:0005886">
    <property type="term" value="C:plasma membrane"/>
    <property type="evidence" value="ECO:0007669"/>
    <property type="project" value="UniProtKB-SubCell"/>
</dbReference>
<dbReference type="GO" id="GO:0046872">
    <property type="term" value="F:metal ion binding"/>
    <property type="evidence" value="ECO:0007669"/>
    <property type="project" value="UniProtKB-KW"/>
</dbReference>
<evidence type="ECO:0000256" key="9">
    <source>
        <dbReference type="ARBA" id="ARBA00022692"/>
    </source>
</evidence>
<evidence type="ECO:0000256" key="11">
    <source>
        <dbReference type="ARBA" id="ARBA00022741"/>
    </source>
</evidence>
<evidence type="ECO:0000256" key="6">
    <source>
        <dbReference type="ARBA" id="ARBA00022516"/>
    </source>
</evidence>
<feature type="binding site" evidence="23">
    <location>
        <position position="30"/>
    </location>
    <ligand>
        <name>a divalent metal cation</name>
        <dbReference type="ChEBI" id="CHEBI:60240"/>
    </ligand>
</feature>
<keyword evidence="5" id="KW-1003">Cell membrane</keyword>
<feature type="binding site" evidence="22">
    <location>
        <position position="78"/>
    </location>
    <ligand>
        <name>ATP</name>
        <dbReference type="ChEBI" id="CHEBI:30616"/>
    </ligand>
</feature>
<proteinExistence type="inferred from homology"/>
<name>A0A4R2Q2X1_9RHOB</name>
<evidence type="ECO:0000256" key="24">
    <source>
        <dbReference type="RuleBase" id="RU363065"/>
    </source>
</evidence>
<keyword evidence="8 24" id="KW-0808">Transferase</keyword>
<accession>A0A4R2Q2X1</accession>
<dbReference type="Gene3D" id="1.10.287.3610">
    <property type="match status" value="1"/>
</dbReference>
<comment type="similarity">
    <text evidence="2 24">Belongs to the bacterial diacylglycerol kinase family.</text>
</comment>
<comment type="function">
    <text evidence="24">Catalyzes the ATP-dependent phosphorylation of sn-l,2-diacylglycerol (DAG) to phosphatidic acid. Involved in the recycling of diacylglycerol produced as a by-product during membrane-derived oligosaccharide (MDO) biosynthesis.</text>
</comment>
<feature type="binding site" evidence="21">
    <location>
        <begin position="24"/>
        <end position="27"/>
    </location>
    <ligand>
        <name>substrate</name>
    </ligand>
</feature>
<dbReference type="EC" id="2.7.1.107" evidence="3 24"/>
<feature type="binding site" evidence="22">
    <location>
        <begin position="96"/>
        <end position="97"/>
    </location>
    <ligand>
        <name>ATP</name>
        <dbReference type="ChEBI" id="CHEBI:30616"/>
    </ligand>
</feature>
<feature type="transmembrane region" description="Helical" evidence="24">
    <location>
        <begin position="33"/>
        <end position="51"/>
    </location>
</feature>
<evidence type="ECO:0000256" key="14">
    <source>
        <dbReference type="ARBA" id="ARBA00022842"/>
    </source>
</evidence>
<dbReference type="EMBL" id="SLXP01000002">
    <property type="protein sequence ID" value="TCP42890.1"/>
    <property type="molecule type" value="Genomic_DNA"/>
</dbReference>
<keyword evidence="18" id="KW-0594">Phospholipid biosynthesis</keyword>
<keyword evidence="13 22" id="KW-0067">ATP-binding</keyword>
<dbReference type="OrthoDB" id="7595530at2"/>
<feature type="transmembrane region" description="Helical" evidence="24">
    <location>
        <begin position="98"/>
        <end position="119"/>
    </location>
</feature>
<feature type="binding site" evidence="22">
    <location>
        <position position="11"/>
    </location>
    <ligand>
        <name>ATP</name>
        <dbReference type="ChEBI" id="CHEBI:30616"/>
    </ligand>
</feature>
<evidence type="ECO:0000256" key="23">
    <source>
        <dbReference type="PIRSR" id="PIRSR600829-4"/>
    </source>
</evidence>
<evidence type="ECO:0000256" key="5">
    <source>
        <dbReference type="ARBA" id="ARBA00022475"/>
    </source>
</evidence>
<dbReference type="GO" id="GO:0005524">
    <property type="term" value="F:ATP binding"/>
    <property type="evidence" value="ECO:0007669"/>
    <property type="project" value="UniProtKB-KW"/>
</dbReference>
<sequence>MQKTPLKGLARLRAAFVNSMTGLRDVWRNEEAFRLEAAALMLAVPAAVWLADSVFQGAILVASVLLVMIVEVLNTAVEAVVDRIGPERHELSRIAKDLGSLAVLLASVLAAMVWLAALVDGLLA</sequence>
<feature type="active site" description="Proton acceptor" evidence="20">
    <location>
        <position position="71"/>
    </location>
</feature>
<keyword evidence="19 24" id="KW-1208">Phospholipid metabolism</keyword>